<accession>K3W6M5</accession>
<dbReference type="HOGENOM" id="CLU_1187042_0_0_1"/>
<dbReference type="InParanoid" id="K3W6M5"/>
<reference evidence="8" key="1">
    <citation type="journal article" date="2010" name="Genome Biol.">
        <title>Genome sequence of the necrotrophic plant pathogen Pythium ultimum reveals original pathogenicity mechanisms and effector repertoire.</title>
        <authorList>
            <person name="Levesque C.A."/>
            <person name="Brouwer H."/>
            <person name="Cano L."/>
            <person name="Hamilton J.P."/>
            <person name="Holt C."/>
            <person name="Huitema E."/>
            <person name="Raffaele S."/>
            <person name="Robideau G.P."/>
            <person name="Thines M."/>
            <person name="Win J."/>
            <person name="Zerillo M.M."/>
            <person name="Beakes G.W."/>
            <person name="Boore J.L."/>
            <person name="Busam D."/>
            <person name="Dumas B."/>
            <person name="Ferriera S."/>
            <person name="Fuerstenberg S.I."/>
            <person name="Gachon C.M."/>
            <person name="Gaulin E."/>
            <person name="Govers F."/>
            <person name="Grenville-Briggs L."/>
            <person name="Horner N."/>
            <person name="Hostetler J."/>
            <person name="Jiang R.H."/>
            <person name="Johnson J."/>
            <person name="Krajaejun T."/>
            <person name="Lin H."/>
            <person name="Meijer H.J."/>
            <person name="Moore B."/>
            <person name="Morris P."/>
            <person name="Phuntmart V."/>
            <person name="Puiu D."/>
            <person name="Shetty J."/>
            <person name="Stajich J.E."/>
            <person name="Tripathy S."/>
            <person name="Wawra S."/>
            <person name="van West P."/>
            <person name="Whitty B.R."/>
            <person name="Coutinho P.M."/>
            <person name="Henrissat B."/>
            <person name="Martin F."/>
            <person name="Thomas P.D."/>
            <person name="Tyler B.M."/>
            <person name="De Vries R.P."/>
            <person name="Kamoun S."/>
            <person name="Yandell M."/>
            <person name="Tisserat N."/>
            <person name="Buell C.R."/>
        </authorList>
    </citation>
    <scope>NUCLEOTIDE SEQUENCE</scope>
    <source>
        <strain evidence="8">DAOM:BR144</strain>
    </source>
</reference>
<dbReference type="EMBL" id="GL376620">
    <property type="status" value="NOT_ANNOTATED_CDS"/>
    <property type="molecule type" value="Genomic_DNA"/>
</dbReference>
<feature type="zinc finger region" description="C3H1-type" evidence="5">
    <location>
        <begin position="116"/>
        <end position="144"/>
    </location>
</feature>
<dbReference type="VEuPathDB" id="FungiDB:PYU1_G000616"/>
<dbReference type="AlphaFoldDB" id="K3W6M5"/>
<dbReference type="Proteomes" id="UP000019132">
    <property type="component" value="Unassembled WGS sequence"/>
</dbReference>
<keyword evidence="1 5" id="KW-0479">Metal-binding</keyword>
<dbReference type="Pfam" id="PF00642">
    <property type="entry name" value="zf-CCCH"/>
    <property type="match status" value="2"/>
</dbReference>
<evidence type="ECO:0000313" key="8">
    <source>
        <dbReference type="Proteomes" id="UP000019132"/>
    </source>
</evidence>
<evidence type="ECO:0000256" key="2">
    <source>
        <dbReference type="ARBA" id="ARBA00022737"/>
    </source>
</evidence>
<reference evidence="8" key="2">
    <citation type="submission" date="2010-04" db="EMBL/GenBank/DDBJ databases">
        <authorList>
            <person name="Buell R."/>
            <person name="Hamilton J."/>
            <person name="Hostetler J."/>
        </authorList>
    </citation>
    <scope>NUCLEOTIDE SEQUENCE [LARGE SCALE GENOMIC DNA]</scope>
    <source>
        <strain evidence="8">DAOM:BR144</strain>
    </source>
</reference>
<dbReference type="InterPro" id="IPR036855">
    <property type="entry name" value="Znf_CCCH_sf"/>
</dbReference>
<dbReference type="PANTHER" id="PTHR12547:SF18">
    <property type="entry name" value="PROTEIN TIS11"/>
    <property type="match status" value="1"/>
</dbReference>
<dbReference type="eggNOG" id="KOG1677">
    <property type="taxonomic scope" value="Eukaryota"/>
</dbReference>
<evidence type="ECO:0000256" key="1">
    <source>
        <dbReference type="ARBA" id="ARBA00022723"/>
    </source>
</evidence>
<dbReference type="EnsemblProtists" id="PYU1_T000616">
    <property type="protein sequence ID" value="PYU1_T000616"/>
    <property type="gene ID" value="PYU1_G000616"/>
</dbReference>
<dbReference type="PANTHER" id="PTHR12547">
    <property type="entry name" value="CCCH ZINC FINGER/TIS11-RELATED"/>
    <property type="match status" value="1"/>
</dbReference>
<dbReference type="SMART" id="SM00356">
    <property type="entry name" value="ZnF_C3H1"/>
    <property type="match status" value="2"/>
</dbReference>
<keyword evidence="2" id="KW-0677">Repeat</keyword>
<evidence type="ECO:0000256" key="4">
    <source>
        <dbReference type="ARBA" id="ARBA00022833"/>
    </source>
</evidence>
<name>K3W6M5_GLOUD</name>
<dbReference type="InterPro" id="IPR000571">
    <property type="entry name" value="Znf_CCCH"/>
</dbReference>
<dbReference type="PROSITE" id="PS50103">
    <property type="entry name" value="ZF_C3H1"/>
    <property type="match status" value="2"/>
</dbReference>
<dbReference type="SUPFAM" id="SSF90229">
    <property type="entry name" value="CCCH zinc finger"/>
    <property type="match status" value="2"/>
</dbReference>
<reference evidence="7" key="3">
    <citation type="submission" date="2015-02" db="UniProtKB">
        <authorList>
            <consortium name="EnsemblProtists"/>
        </authorList>
    </citation>
    <scope>IDENTIFICATION</scope>
    <source>
        <strain evidence="7">DAOM BR144</strain>
    </source>
</reference>
<evidence type="ECO:0000256" key="5">
    <source>
        <dbReference type="PROSITE-ProRule" id="PRU00723"/>
    </source>
</evidence>
<dbReference type="OMA" id="KFSRLTI"/>
<evidence type="ECO:0000313" key="7">
    <source>
        <dbReference type="EnsemblProtists" id="PYU1_T000616"/>
    </source>
</evidence>
<protein>
    <recommendedName>
        <fullName evidence="6">C3H1-type domain-containing protein</fullName>
    </recommendedName>
</protein>
<dbReference type="GO" id="GO:0003729">
    <property type="term" value="F:mRNA binding"/>
    <property type="evidence" value="ECO:0007669"/>
    <property type="project" value="InterPro"/>
</dbReference>
<evidence type="ECO:0000259" key="6">
    <source>
        <dbReference type="PROSITE" id="PS50103"/>
    </source>
</evidence>
<sequence length="272" mass="29285">MKMDFGAAAATGTVFATMPPSSAAIDMSALLSGPAPPADAHTASESSSSYGSPGRMQVLANGDIIDCGRLPQTARNNLYKTELCKHFMETGACRYASKCQFAHGEHELRGVLRHPKYKTTRCKAFVSTGKCMYGNRCRFIHGDNPEDEMDSFSSTGSESDDQETPLKDLMVNPYAHGTESIDLLIPFGGLKQVTLTPLTSIGSSISTSPASPPDIDAFLFRDPFASSEFQLSRENDVSLGGSLSDALSPRTESATAKFSRLSIFQRICREDA</sequence>
<organism evidence="7 8">
    <name type="scientific">Globisporangium ultimum (strain ATCC 200006 / CBS 805.95 / DAOM BR144)</name>
    <name type="common">Pythium ultimum</name>
    <dbReference type="NCBI Taxonomy" id="431595"/>
    <lineage>
        <taxon>Eukaryota</taxon>
        <taxon>Sar</taxon>
        <taxon>Stramenopiles</taxon>
        <taxon>Oomycota</taxon>
        <taxon>Peronosporomycetes</taxon>
        <taxon>Pythiales</taxon>
        <taxon>Pythiaceae</taxon>
        <taxon>Globisporangium</taxon>
    </lineage>
</organism>
<feature type="domain" description="C3H1-type" evidence="6">
    <location>
        <begin position="116"/>
        <end position="144"/>
    </location>
</feature>
<feature type="domain" description="C3H1-type" evidence="6">
    <location>
        <begin position="78"/>
        <end position="106"/>
    </location>
</feature>
<dbReference type="FunFam" id="4.10.1000.10:FF:000002">
    <property type="entry name" value="Zinc finger protein 36, C3H1 type-like 1"/>
    <property type="match status" value="1"/>
</dbReference>
<keyword evidence="8" id="KW-1185">Reference proteome</keyword>
<dbReference type="GO" id="GO:0008270">
    <property type="term" value="F:zinc ion binding"/>
    <property type="evidence" value="ECO:0007669"/>
    <property type="project" value="UniProtKB-KW"/>
</dbReference>
<keyword evidence="4 5" id="KW-0862">Zinc</keyword>
<dbReference type="STRING" id="431595.K3W6M5"/>
<feature type="zinc finger region" description="C3H1-type" evidence="5">
    <location>
        <begin position="78"/>
        <end position="106"/>
    </location>
</feature>
<dbReference type="InterPro" id="IPR045877">
    <property type="entry name" value="ZFP36-like"/>
</dbReference>
<dbReference type="Gene3D" id="4.10.1000.10">
    <property type="entry name" value="Zinc finger, CCCH-type"/>
    <property type="match status" value="2"/>
</dbReference>
<evidence type="ECO:0000256" key="3">
    <source>
        <dbReference type="ARBA" id="ARBA00022771"/>
    </source>
</evidence>
<keyword evidence="3 5" id="KW-0863">Zinc-finger</keyword>
<dbReference type="FunFam" id="4.10.1000.10:FF:000001">
    <property type="entry name" value="zinc finger CCCH domain-containing protein 15-like"/>
    <property type="match status" value="1"/>
</dbReference>
<proteinExistence type="predicted"/>